<dbReference type="Gene3D" id="3.10.450.50">
    <property type="match status" value="1"/>
</dbReference>
<dbReference type="AlphaFoldDB" id="A0AA49JKB9"/>
<dbReference type="EMBL" id="CP120682">
    <property type="protein sequence ID" value="WKN40210.1"/>
    <property type="molecule type" value="Genomic_DNA"/>
</dbReference>
<dbReference type="InterPro" id="IPR014284">
    <property type="entry name" value="RNA_pol_sigma-70_dom"/>
</dbReference>
<dbReference type="InterPro" id="IPR032710">
    <property type="entry name" value="NTF2-like_dom_sf"/>
</dbReference>
<dbReference type="GO" id="GO:0003677">
    <property type="term" value="F:DNA binding"/>
    <property type="evidence" value="ECO:0007669"/>
    <property type="project" value="InterPro"/>
</dbReference>
<gene>
    <name evidence="4" type="ORF">K4G66_16070</name>
</gene>
<dbReference type="NCBIfam" id="TIGR02937">
    <property type="entry name" value="sigma70-ECF"/>
    <property type="match status" value="1"/>
</dbReference>
<feature type="domain" description="RNA polymerase sigma factor 70 region 4 type 2" evidence="3">
    <location>
        <begin position="106"/>
        <end position="154"/>
    </location>
</feature>
<reference evidence="4" key="2">
    <citation type="journal article" date="2024" name="Antonie Van Leeuwenhoek">
        <title>Roseihalotalea indica gen. nov., sp. nov., a halophilic Bacteroidetes from mesopelagic Southwest Indian Ocean with higher carbohydrate metabolic potential.</title>
        <authorList>
            <person name="Chen B."/>
            <person name="Zhang M."/>
            <person name="Lin D."/>
            <person name="Ye J."/>
            <person name="Tang K."/>
        </authorList>
    </citation>
    <scope>NUCLEOTIDE SEQUENCE</scope>
    <source>
        <strain evidence="4">TK19036</strain>
    </source>
</reference>
<dbReference type="InterPro" id="IPR007627">
    <property type="entry name" value="RNA_pol_sigma70_r2"/>
</dbReference>
<dbReference type="Gene3D" id="1.10.10.10">
    <property type="entry name" value="Winged helix-like DNA-binding domain superfamily/Winged helix DNA-binding domain"/>
    <property type="match status" value="1"/>
</dbReference>
<proteinExistence type="predicted"/>
<dbReference type="PANTHER" id="PTHR30173:SF36">
    <property type="entry name" value="ECF RNA POLYMERASE SIGMA FACTOR SIGJ"/>
    <property type="match status" value="1"/>
</dbReference>
<name>A0AA49JKB9_9BACT</name>
<dbReference type="InterPro" id="IPR052704">
    <property type="entry name" value="ECF_Sigma-70_Domain"/>
</dbReference>
<protein>
    <submittedName>
        <fullName evidence="4">Sigma-70 family RNA polymerase sigma factor</fullName>
    </submittedName>
</protein>
<dbReference type="InterPro" id="IPR013324">
    <property type="entry name" value="RNA_pol_sigma_r3/r4-like"/>
</dbReference>
<dbReference type="GO" id="GO:0006352">
    <property type="term" value="P:DNA-templated transcription initiation"/>
    <property type="evidence" value="ECO:0007669"/>
    <property type="project" value="InterPro"/>
</dbReference>
<dbReference type="SUPFAM" id="SSF54427">
    <property type="entry name" value="NTF2-like"/>
    <property type="match status" value="1"/>
</dbReference>
<comment type="subunit">
    <text evidence="1">Interacts transiently with the RNA polymerase catalytic core formed by RpoA, RpoB, RpoC and RpoZ (2 alpha, 1 beta, 1 beta' and 1 omega subunit) to form the RNA polymerase holoenzyme that can initiate transcription.</text>
</comment>
<dbReference type="Pfam" id="PF04542">
    <property type="entry name" value="Sigma70_r2"/>
    <property type="match status" value="1"/>
</dbReference>
<dbReference type="InterPro" id="IPR036388">
    <property type="entry name" value="WH-like_DNA-bd_sf"/>
</dbReference>
<sequence length="283" mass="32073">MHIADTLSAYHSYLFSVAYHILGEVQEAEDIVQDSFEHFLSLPASHVQNVKSYLTRVVANKSIDRLKERKKAQEHYPGTWLPEPYVTTTEASVELPADMLSYGMMYLLEELNPLERAVFILREAFNYSYEALAELCEIQQDYCRQLLSRARKKMNLTEESLTSKPPATQPLLEAFLKAREEGDIKALTQLLKEDIILYSDGGGKKAAALVPLYGWETVTKFLAGVAQKPDSLQMEPQWVKINGQAGILLSLYGKPDSLITLEGGNQKISRLFFVRNPDKIFLH</sequence>
<organism evidence="4">
    <name type="scientific">Roseihalotalea indica</name>
    <dbReference type="NCBI Taxonomy" id="2867963"/>
    <lineage>
        <taxon>Bacteria</taxon>
        <taxon>Pseudomonadati</taxon>
        <taxon>Bacteroidota</taxon>
        <taxon>Cytophagia</taxon>
        <taxon>Cytophagales</taxon>
        <taxon>Catalimonadaceae</taxon>
        <taxon>Roseihalotalea</taxon>
    </lineage>
</organism>
<evidence type="ECO:0000259" key="2">
    <source>
        <dbReference type="Pfam" id="PF04542"/>
    </source>
</evidence>
<evidence type="ECO:0000256" key="1">
    <source>
        <dbReference type="ARBA" id="ARBA00011344"/>
    </source>
</evidence>
<dbReference type="SUPFAM" id="SSF88659">
    <property type="entry name" value="Sigma3 and sigma4 domains of RNA polymerase sigma factors"/>
    <property type="match status" value="1"/>
</dbReference>
<reference evidence="4" key="1">
    <citation type="journal article" date="2023" name="Comput. Struct. Biotechnol. J.">
        <title>Discovery of a novel marine Bacteroidetes with a rich repertoire of carbohydrate-active enzymes.</title>
        <authorList>
            <person name="Chen B."/>
            <person name="Liu G."/>
            <person name="Chen Q."/>
            <person name="Wang H."/>
            <person name="Liu L."/>
            <person name="Tang K."/>
        </authorList>
    </citation>
    <scope>NUCLEOTIDE SEQUENCE</scope>
    <source>
        <strain evidence="4">TK19036</strain>
    </source>
</reference>
<evidence type="ECO:0000259" key="3">
    <source>
        <dbReference type="Pfam" id="PF08281"/>
    </source>
</evidence>
<dbReference type="PANTHER" id="PTHR30173">
    <property type="entry name" value="SIGMA 19 FACTOR"/>
    <property type="match status" value="1"/>
</dbReference>
<dbReference type="SUPFAM" id="SSF88946">
    <property type="entry name" value="Sigma2 domain of RNA polymerase sigma factors"/>
    <property type="match status" value="1"/>
</dbReference>
<feature type="domain" description="RNA polymerase sigma-70 region 2" evidence="2">
    <location>
        <begin position="8"/>
        <end position="70"/>
    </location>
</feature>
<accession>A0AA49JKB9</accession>
<dbReference type="Gene3D" id="1.10.1740.10">
    <property type="match status" value="1"/>
</dbReference>
<dbReference type="InterPro" id="IPR013325">
    <property type="entry name" value="RNA_pol_sigma_r2"/>
</dbReference>
<dbReference type="InterPro" id="IPR013249">
    <property type="entry name" value="RNA_pol_sigma70_r4_t2"/>
</dbReference>
<dbReference type="Pfam" id="PF08281">
    <property type="entry name" value="Sigma70_r4_2"/>
    <property type="match status" value="1"/>
</dbReference>
<dbReference type="GO" id="GO:0016987">
    <property type="term" value="F:sigma factor activity"/>
    <property type="evidence" value="ECO:0007669"/>
    <property type="project" value="InterPro"/>
</dbReference>
<evidence type="ECO:0000313" key="4">
    <source>
        <dbReference type="EMBL" id="WKN40210.1"/>
    </source>
</evidence>